<dbReference type="FunFam" id="3.40.1280.10:FF:000001">
    <property type="entry name" value="tRNA (guanine-N(1)-)-methyltransferase"/>
    <property type="match status" value="1"/>
</dbReference>
<evidence type="ECO:0000256" key="11">
    <source>
        <dbReference type="ARBA" id="ARBA00022694"/>
    </source>
</evidence>
<dbReference type="NCBIfam" id="NF000648">
    <property type="entry name" value="PRK00026.1"/>
    <property type="match status" value="1"/>
</dbReference>
<comment type="caution">
    <text evidence="19">The sequence shown here is derived from an EMBL/GenBank/DDBJ whole genome shotgun (WGS) entry which is preliminary data.</text>
</comment>
<evidence type="ECO:0000256" key="5">
    <source>
        <dbReference type="ARBA" id="ARBA00012807"/>
    </source>
</evidence>
<evidence type="ECO:0000256" key="6">
    <source>
        <dbReference type="ARBA" id="ARBA00014679"/>
    </source>
</evidence>
<gene>
    <name evidence="15 19" type="primary">trmD</name>
    <name evidence="19" type="ORF">H6A12_02470</name>
</gene>
<evidence type="ECO:0000256" key="17">
    <source>
        <dbReference type="RuleBase" id="RU003464"/>
    </source>
</evidence>
<dbReference type="InterPro" id="IPR002649">
    <property type="entry name" value="tRNA_m1G_MeTrfase_TrmD"/>
</dbReference>
<evidence type="ECO:0000256" key="9">
    <source>
        <dbReference type="ARBA" id="ARBA00022679"/>
    </source>
</evidence>
<dbReference type="EMBL" id="JACJKY010000003">
    <property type="protein sequence ID" value="MBM6920026.1"/>
    <property type="molecule type" value="Genomic_DNA"/>
</dbReference>
<dbReference type="Gene3D" id="1.10.1270.20">
    <property type="entry name" value="tRNA(m1g37)methyltransferase, domain 2"/>
    <property type="match status" value="1"/>
</dbReference>
<reference evidence="19" key="2">
    <citation type="journal article" date="2021" name="Sci. Rep.">
        <title>The distribution of antibiotic resistance genes in chicken gut microbiota commensals.</title>
        <authorList>
            <person name="Juricova H."/>
            <person name="Matiasovicova J."/>
            <person name="Kubasova T."/>
            <person name="Cejkova D."/>
            <person name="Rychlik I."/>
        </authorList>
    </citation>
    <scope>NUCLEOTIDE SEQUENCE</scope>
    <source>
        <strain evidence="19">An559</strain>
    </source>
</reference>
<dbReference type="SUPFAM" id="SSF75217">
    <property type="entry name" value="alpha/beta knot"/>
    <property type="match status" value="1"/>
</dbReference>
<dbReference type="InterPro" id="IPR029026">
    <property type="entry name" value="tRNA_m1G_MTases_N"/>
</dbReference>
<evidence type="ECO:0000256" key="14">
    <source>
        <dbReference type="ARBA" id="ARBA00047783"/>
    </source>
</evidence>
<dbReference type="PANTHER" id="PTHR46417">
    <property type="entry name" value="TRNA (GUANINE-N(1)-)-METHYLTRANSFERASE"/>
    <property type="match status" value="1"/>
</dbReference>
<name>A0A938X4F9_9FIRM</name>
<evidence type="ECO:0000256" key="10">
    <source>
        <dbReference type="ARBA" id="ARBA00022691"/>
    </source>
</evidence>
<evidence type="ECO:0000313" key="20">
    <source>
        <dbReference type="Proteomes" id="UP000774750"/>
    </source>
</evidence>
<dbReference type="Gene3D" id="3.40.1280.10">
    <property type="match status" value="1"/>
</dbReference>
<keyword evidence="9 15" id="KW-0808">Transferase</keyword>
<dbReference type="InterPro" id="IPR029028">
    <property type="entry name" value="Alpha/beta_knot_MTases"/>
</dbReference>
<comment type="subcellular location">
    <subcellularLocation>
        <location evidence="2 15 17">Cytoplasm</location>
    </subcellularLocation>
</comment>
<keyword evidence="8 15" id="KW-0489">Methyltransferase</keyword>
<evidence type="ECO:0000313" key="19">
    <source>
        <dbReference type="EMBL" id="MBM6920026.1"/>
    </source>
</evidence>
<comment type="function">
    <text evidence="1 15 17">Specifically methylates guanosine-37 in various tRNAs.</text>
</comment>
<evidence type="ECO:0000256" key="8">
    <source>
        <dbReference type="ARBA" id="ARBA00022603"/>
    </source>
</evidence>
<evidence type="ECO:0000256" key="13">
    <source>
        <dbReference type="ARBA" id="ARBA00033392"/>
    </source>
</evidence>
<dbReference type="GO" id="GO:0005829">
    <property type="term" value="C:cytosol"/>
    <property type="evidence" value="ECO:0007669"/>
    <property type="project" value="TreeGrafter"/>
</dbReference>
<dbReference type="PIRSF" id="PIRSF000386">
    <property type="entry name" value="tRNA_mtase"/>
    <property type="match status" value="1"/>
</dbReference>
<evidence type="ECO:0000256" key="7">
    <source>
        <dbReference type="ARBA" id="ARBA00022490"/>
    </source>
</evidence>
<evidence type="ECO:0000256" key="15">
    <source>
        <dbReference type="HAMAP-Rule" id="MF_00605"/>
    </source>
</evidence>
<reference evidence="19" key="1">
    <citation type="submission" date="2020-08" db="EMBL/GenBank/DDBJ databases">
        <authorList>
            <person name="Cejkova D."/>
            <person name="Kubasova T."/>
            <person name="Jahodarova E."/>
            <person name="Rychlik I."/>
        </authorList>
    </citation>
    <scope>NUCLEOTIDE SEQUENCE</scope>
    <source>
        <strain evidence="19">An559</strain>
    </source>
</reference>
<dbReference type="AlphaFoldDB" id="A0A938X4F9"/>
<evidence type="ECO:0000256" key="4">
    <source>
        <dbReference type="ARBA" id="ARBA00011738"/>
    </source>
</evidence>
<dbReference type="Pfam" id="PF01746">
    <property type="entry name" value="tRNA_m1G_MT"/>
    <property type="match status" value="1"/>
</dbReference>
<evidence type="ECO:0000256" key="2">
    <source>
        <dbReference type="ARBA" id="ARBA00004496"/>
    </source>
</evidence>
<keyword evidence="11 15" id="KW-0819">tRNA processing</keyword>
<keyword evidence="20" id="KW-1185">Reference proteome</keyword>
<organism evidence="19 20">
    <name type="scientific">Merdimmobilis hominis</name>
    <dbReference type="NCBI Taxonomy" id="2897707"/>
    <lineage>
        <taxon>Bacteria</taxon>
        <taxon>Bacillati</taxon>
        <taxon>Bacillota</taxon>
        <taxon>Clostridia</taxon>
        <taxon>Eubacteriales</taxon>
        <taxon>Oscillospiraceae</taxon>
        <taxon>Merdimmobilis</taxon>
    </lineage>
</organism>
<keyword evidence="10 15" id="KW-0949">S-adenosyl-L-methionine</keyword>
<dbReference type="GO" id="GO:0052906">
    <property type="term" value="F:tRNA (guanine(37)-N1)-methyltransferase activity"/>
    <property type="evidence" value="ECO:0007669"/>
    <property type="project" value="UniProtKB-UniRule"/>
</dbReference>
<dbReference type="RefSeq" id="WP_204444427.1">
    <property type="nucleotide sequence ID" value="NZ_JACJKY010000003.1"/>
</dbReference>
<dbReference type="HAMAP" id="MF_00605">
    <property type="entry name" value="TrmD"/>
    <property type="match status" value="1"/>
</dbReference>
<comment type="similarity">
    <text evidence="3 15 17">Belongs to the RNA methyltransferase TrmD family.</text>
</comment>
<keyword evidence="7 15" id="KW-0963">Cytoplasm</keyword>
<dbReference type="EC" id="2.1.1.228" evidence="5 15"/>
<evidence type="ECO:0000259" key="18">
    <source>
        <dbReference type="Pfam" id="PF01746"/>
    </source>
</evidence>
<sequence>MRIDIATLFPEMCETVLNESIIGRARRAGLIELHCHNIRSYTTDKHGRVDDYGYGGGKGMVMQADPIFRCYEAVCAELPKKPHVIYLSPQGRVLTQQRCVEYAKMEHLFLLCGHYEGVDERVLEEIVDEEVSIGDYVLTGGELPALVLTDAVARMCDGVLADSICYEEESHFSGLLEYPQYTRPEIWHDKPVPEVLLSGHHKNIADWRRAKQLVRTSEKRPDLYEKYSLTKEEQKLMQKHPELFGK</sequence>
<proteinExistence type="inferred from homology"/>
<feature type="binding site" evidence="15 16">
    <location>
        <begin position="133"/>
        <end position="138"/>
    </location>
    <ligand>
        <name>S-adenosyl-L-methionine</name>
        <dbReference type="ChEBI" id="CHEBI:59789"/>
    </ligand>
</feature>
<evidence type="ECO:0000256" key="16">
    <source>
        <dbReference type="PIRSR" id="PIRSR000386-1"/>
    </source>
</evidence>
<feature type="binding site" evidence="15 16">
    <location>
        <position position="113"/>
    </location>
    <ligand>
        <name>S-adenosyl-L-methionine</name>
        <dbReference type="ChEBI" id="CHEBI:59789"/>
    </ligand>
</feature>
<evidence type="ECO:0000256" key="12">
    <source>
        <dbReference type="ARBA" id="ARBA00029736"/>
    </source>
</evidence>
<dbReference type="Proteomes" id="UP000774750">
    <property type="component" value="Unassembled WGS sequence"/>
</dbReference>
<dbReference type="InterPro" id="IPR023148">
    <property type="entry name" value="tRNA_m1G_MeTrfase_C_sf"/>
</dbReference>
<feature type="domain" description="tRNA methyltransferase TRMD/TRM10-type" evidence="18">
    <location>
        <begin position="1"/>
        <end position="226"/>
    </location>
</feature>
<accession>A0A938X4F9</accession>
<protein>
    <recommendedName>
        <fullName evidence="6 15">tRNA (guanine-N(1)-)-methyltransferase</fullName>
        <ecNumber evidence="5 15">2.1.1.228</ecNumber>
    </recommendedName>
    <alternativeName>
        <fullName evidence="12 15">M1G-methyltransferase</fullName>
    </alternativeName>
    <alternativeName>
        <fullName evidence="13 15">tRNA [GM37] methyltransferase</fullName>
    </alternativeName>
</protein>
<dbReference type="FunFam" id="1.10.1270.20:FF:000001">
    <property type="entry name" value="tRNA (guanine-N(1)-)-methyltransferase"/>
    <property type="match status" value="1"/>
</dbReference>
<dbReference type="NCBIfam" id="TIGR00088">
    <property type="entry name" value="trmD"/>
    <property type="match status" value="1"/>
</dbReference>
<dbReference type="GO" id="GO:0002939">
    <property type="term" value="P:tRNA N1-guanine methylation"/>
    <property type="evidence" value="ECO:0007669"/>
    <property type="project" value="TreeGrafter"/>
</dbReference>
<comment type="catalytic activity">
    <reaction evidence="14 15 17">
        <text>guanosine(37) in tRNA + S-adenosyl-L-methionine = N(1)-methylguanosine(37) in tRNA + S-adenosyl-L-homocysteine + H(+)</text>
        <dbReference type="Rhea" id="RHEA:36899"/>
        <dbReference type="Rhea" id="RHEA-COMP:10145"/>
        <dbReference type="Rhea" id="RHEA-COMP:10147"/>
        <dbReference type="ChEBI" id="CHEBI:15378"/>
        <dbReference type="ChEBI" id="CHEBI:57856"/>
        <dbReference type="ChEBI" id="CHEBI:59789"/>
        <dbReference type="ChEBI" id="CHEBI:73542"/>
        <dbReference type="ChEBI" id="CHEBI:74269"/>
        <dbReference type="EC" id="2.1.1.228"/>
    </reaction>
</comment>
<comment type="subunit">
    <text evidence="4 15 17">Homodimer.</text>
</comment>
<dbReference type="CDD" id="cd18080">
    <property type="entry name" value="TrmD-like"/>
    <property type="match status" value="1"/>
</dbReference>
<dbReference type="InterPro" id="IPR016009">
    <property type="entry name" value="tRNA_MeTrfase_TRMD/TRM10"/>
</dbReference>
<evidence type="ECO:0000256" key="1">
    <source>
        <dbReference type="ARBA" id="ARBA00002634"/>
    </source>
</evidence>
<evidence type="ECO:0000256" key="3">
    <source>
        <dbReference type="ARBA" id="ARBA00007630"/>
    </source>
</evidence>
<dbReference type="PANTHER" id="PTHR46417:SF1">
    <property type="entry name" value="TRNA (GUANINE-N(1)-)-METHYLTRANSFERASE"/>
    <property type="match status" value="1"/>
</dbReference>